<evidence type="ECO:0000256" key="5">
    <source>
        <dbReference type="ARBA" id="ARBA00022679"/>
    </source>
</evidence>
<evidence type="ECO:0000256" key="9">
    <source>
        <dbReference type="ARBA" id="ARBA00022840"/>
    </source>
</evidence>
<dbReference type="PROSITE" id="PS00916">
    <property type="entry name" value="PI3_4_KINASE_2"/>
    <property type="match status" value="1"/>
</dbReference>
<dbReference type="Proteomes" id="UP000694844">
    <property type="component" value="Chromosome 4"/>
</dbReference>
<protein>
    <recommendedName>
        <fullName evidence="12">Serine/threonine-protein kinase ATR</fullName>
        <ecNumber evidence="3">2.7.11.1</ecNumber>
    </recommendedName>
</protein>
<keyword evidence="8" id="KW-0418">Kinase</keyword>
<dbReference type="OrthoDB" id="381190at2759"/>
<evidence type="ECO:0000256" key="8">
    <source>
        <dbReference type="ARBA" id="ARBA00022777"/>
    </source>
</evidence>
<dbReference type="InterPro" id="IPR011009">
    <property type="entry name" value="Kinase-like_dom_sf"/>
</dbReference>
<dbReference type="Pfam" id="PF00454">
    <property type="entry name" value="PI3_PI4_kinase"/>
    <property type="match status" value="1"/>
</dbReference>
<evidence type="ECO:0000256" key="12">
    <source>
        <dbReference type="ARBA" id="ARBA00024420"/>
    </source>
</evidence>
<dbReference type="InterPro" id="IPR050517">
    <property type="entry name" value="DDR_Repair_Kinase"/>
</dbReference>
<dbReference type="GO" id="GO:0005694">
    <property type="term" value="C:chromosome"/>
    <property type="evidence" value="ECO:0007669"/>
    <property type="project" value="TreeGrafter"/>
</dbReference>
<name>A0A8B8DX11_CRAVI</name>
<keyword evidence="4" id="KW-0723">Serine/threonine-protein kinase</keyword>
<dbReference type="PANTHER" id="PTHR11139">
    <property type="entry name" value="ATAXIA TELANGIECTASIA MUTATED ATM -RELATED"/>
    <property type="match status" value="1"/>
</dbReference>
<keyword evidence="17" id="KW-1185">Reference proteome</keyword>
<dbReference type="InterPro" id="IPR011989">
    <property type="entry name" value="ARM-like"/>
</dbReference>
<evidence type="ECO:0000256" key="2">
    <source>
        <dbReference type="ARBA" id="ARBA00010769"/>
    </source>
</evidence>
<evidence type="ECO:0000256" key="13">
    <source>
        <dbReference type="SAM" id="MobiDB-lite"/>
    </source>
</evidence>
<dbReference type="InterPro" id="IPR057564">
    <property type="entry name" value="HEAT_ATR"/>
</dbReference>
<dbReference type="InterPro" id="IPR014009">
    <property type="entry name" value="PIK_FAT"/>
</dbReference>
<dbReference type="InterPro" id="IPR011990">
    <property type="entry name" value="TPR-like_helical_dom_sf"/>
</dbReference>
<keyword evidence="9" id="KW-0067">ATP-binding</keyword>
<dbReference type="InterPro" id="IPR000403">
    <property type="entry name" value="PI3/4_kinase_cat_dom"/>
</dbReference>
<feature type="domain" description="FATC" evidence="16">
    <location>
        <begin position="2637"/>
        <end position="2669"/>
    </location>
</feature>
<evidence type="ECO:0000256" key="7">
    <source>
        <dbReference type="ARBA" id="ARBA00022763"/>
    </source>
</evidence>
<evidence type="ECO:0000313" key="18">
    <source>
        <dbReference type="RefSeq" id="XP_022332153.1"/>
    </source>
</evidence>
<proteinExistence type="inferred from homology"/>
<gene>
    <name evidence="18" type="primary">LOC111129910</name>
</gene>
<dbReference type="GO" id="GO:0000723">
    <property type="term" value="P:telomere maintenance"/>
    <property type="evidence" value="ECO:0007669"/>
    <property type="project" value="TreeGrafter"/>
</dbReference>
<dbReference type="CDD" id="cd00892">
    <property type="entry name" value="PIKKc_ATR"/>
    <property type="match status" value="1"/>
</dbReference>
<dbReference type="Pfam" id="PF25032">
    <property type="entry name" value="N-HEAT_ATR"/>
    <property type="match status" value="1"/>
</dbReference>
<dbReference type="EC" id="2.7.11.1" evidence="3"/>
<dbReference type="FunFam" id="3.30.1010.10:FF:000011">
    <property type="entry name" value="serine/threonine-protein kinase ATR"/>
    <property type="match status" value="1"/>
</dbReference>
<dbReference type="InterPro" id="IPR016024">
    <property type="entry name" value="ARM-type_fold"/>
</dbReference>
<dbReference type="GO" id="GO:0005524">
    <property type="term" value="F:ATP binding"/>
    <property type="evidence" value="ECO:0007669"/>
    <property type="project" value="UniProtKB-KW"/>
</dbReference>
<dbReference type="SMART" id="SM01343">
    <property type="entry name" value="FATC"/>
    <property type="match status" value="1"/>
</dbReference>
<dbReference type="InterPro" id="IPR056802">
    <property type="entry name" value="ATR-like_M-HEAT"/>
</dbReference>
<dbReference type="Pfam" id="PF02260">
    <property type="entry name" value="FATC"/>
    <property type="match status" value="1"/>
</dbReference>
<dbReference type="Gene3D" id="3.30.1010.10">
    <property type="entry name" value="Phosphatidylinositol 3-kinase Catalytic Subunit, Chain A, domain 4"/>
    <property type="match status" value="1"/>
</dbReference>
<dbReference type="GeneID" id="111129910"/>
<sequence length="2669" mass="304033">MSRQQLAETIELLHKFQEQDDSNQAKTVFEGRTLIWKILDGCLSDKKTIVDAEPLSNSGENSVCHTVLQWCHLRVLQNKEFFIPPTHASGDETPTLGHTRIDRSPHEELLSFAFTRWFLLKMIWLQSKSECESLHDTSRKITVELLQVIKWRDLYCFSQLLTDLIYTVAELVQVNENLFDGGPGKTLKRFHVEEEVVRKSLRDPDKVMAENETETDKVTTPSLDILTVEDCESLQLNFVRMLLALSEDLYLVGNPLHDIVWGAMCCHLEFYDLQMKIESLRVIEKLLLVGGLPQIHIQDYFLGCLGALVELVCSGCKGGDSSERLELEERTAQVILKVCLADGKPLAAAHLSDLQHQTLLNRTCTILEQQGTQQLLSVAMTMSLSDLLSHCLEALSSPGPQEGEARHVKDHAFSVLLQEVGRNTESGYLVRPLVILLMSDIRQTYAGLSETPPSSAPDRADHTVASQFKRKRKAEEPQIKKKSGLPPRYLKLKSKIKSLIRGLQDPKQEHHSEILDGIHTAIKVITMAIMTGSVTAPCDKKFLPENMSTMSSWLPQDLIGNVLETCKLTLQFSHHWQPDKVNANLLSIIRTIVALLHTQDWTELEDSMCWMLSLPWLQNDPSWIDLKPTDSKAITKISQEISEKINMEVKCECLQGLSLLPKDVSPQWRVHVYRQACTDSDKELKIAAISCLPLLLVHLGPNANHLVHDLLLPMVNTTDHAIQESLVSIAGILACVICRKAVFRKETNQYGVVEHQHRIQCLSCDSLIDKNECALSKERPKLVDPNMFLPFLGLITNGNTQVRLKLISCSLERIFGHIGVRSNNSATISMLKSCLSLIQDPDFSVREQFSKVIGSMVGEGNGDSNQLIVRTLKETLESARLQGNVRLQQTVILTIAQIGRVAEDELLQVVIISLLENMLSKVQLIAAIAYQQLNSVVKYKKTKTQNLFLNSRQQICKFLVTSMLNSQKNNVGRSADEILRDVSDVLDFRDCKAFLKAAGKCMIPQLVSAASPEASSLIKMIATILDLPSRMKLLLEYIKYVFAYLVCFCQRSEMERAILYLQNETDLELAQLLRMNFQVVHQELLLYLSTHYSQVFNGLRHLSTYDHNYTGPKDIKTSEEMANYLQPRLLGVIAFFDSQLLNASIPLSDKRLTMESLTAIIKLMGKKHIGTIRHKVVGTLRIGLQFTDREFIEINCRAWNCFVKSLEMSFLGQMMSQIIATILPLLEDLPKQIAEIINFIIVDNRAALKDRFHEIYFLPDIPELKDANTVLKKYTQDGPSSQSDFETKLKHTIKGVQHESTDIRIHALSQLRTLLQQEKDVLYDHIIGNETADPIISQLVSVLLKSCRDSNVKAQSLIAECIGELGAVDPGRLELLTNNPKEARARFPSSIEDDSFAVGLINEVVKAFLAAPESRIQDCAAYALQELLKIYHISEPSDGDAPSGQLWGRFPEHVQQILVPLLSSKYIVSKKTDFSQLTKPIYCSSEKTQRFQDWANIWTSYLSSKVKNEKAYEVFRACGALIKHVVGVALYILPYVVMQVVVGGSPEDINEISEEIKEVLNQTRKTDNKNRPISNSHHLSAQTVFSVLDYLVKWKRFQAQRAPVSNPGKGKPSYLTEPQYVAVTRFLELIPQNLLADACHACRAYTRALMHLEHFLSSKGQNLQDHLDFMQKLYGDMDEPDGVYGVASIRQAQPTIMEEILAHESLGHHHDSQACYEKAIQSEADDVTYHQGLLKSLLEIGQETQALLHATGAITERPDWGPQLSSYMVEAAWKLGDWQKLETFLESNKSTRSWPVGIGKVLIGAKNKREEQFFEQLRVVRCEQIGPLSAASMESGSYLRGYEYIVRLHMLNEIEESCRCLLGIRNSENEAERMSTAEQLLKQWSTRFETVQCSFRTQEPLLTLRRTLFTLVQRLTNLDLDQEIGRWWLSSARIARKAGYLQTAYSFLLQAAEYNLPEFILEKAKYLRVKGELDQALRYLERGIESTFGSKEQLMADTSESGFIKRRTYSQALLLQSRFSEETSCLESNEILKLYRKVISVNHDWEDGHFYMGKYYDKIITTLLEDRQERPNPSKQWEVVVFVVKHFWQSLRYGNQYIYQSLPRLLSLWLDYGASVVEAEKKERARQTQGAPQSQKLTNMKKSLSDLNENISKMGRMLAPYQLFTAFSQLISRICHVEPEVFQKLKDLIARIFVSFPQQSIWMMMAISKSSYPVRKQRCQDIFATVKLIDPDQNKFINHATKLTERLLELCEKEILGTHALSITNHFRPLKRLLEDKDFGPILLPLQSAMRVTLPSTPGNHVDHNPFPTEPVFLQSFEETIEVLPSLQRPKKITMNGSDGKLYTMLCKPKDDLRKDCRLMEFNALVNKFLSKDPEARKRDLHIRTYSVVPLNEYCGLLEWVNNTLGLRHILIRMYKERGIYYTGKELQSMTPKLEAPLEIKRRVFKEKFLNKHPPIFKEWFLQTFPDPTSWYNARLAYARTSAVMCMVGYILGLGDRHGENILFDSTSGDCIHVDFNCLFNRGETFDWPEKVPFRLTQNLVDALGPLGVEGIFRRSCEVTLRVMRDQMDPLMSVLRTFIHDPLVEWRKKSKNQKMNPADTELALGEIHNDQALVHVQNIESRLKGIRRGTMLKPRSVALSVEGHVNYLLQEATSIDNLCQMYVGWAAYL</sequence>
<dbReference type="InterPro" id="IPR003152">
    <property type="entry name" value="FATC_dom"/>
</dbReference>
<comment type="subcellular location">
    <subcellularLocation>
        <location evidence="1">Nucleus</location>
    </subcellularLocation>
</comment>
<dbReference type="FunFam" id="1.10.1070.11:FF:000009">
    <property type="entry name" value="Putative serine/threonine-protein kinase ATR"/>
    <property type="match status" value="1"/>
</dbReference>
<dbReference type="Gene3D" id="1.25.10.10">
    <property type="entry name" value="Leucine-rich Repeat Variant"/>
    <property type="match status" value="2"/>
</dbReference>
<feature type="domain" description="PI3K/PI4K catalytic" evidence="14">
    <location>
        <begin position="2317"/>
        <end position="2638"/>
    </location>
</feature>
<evidence type="ECO:0000256" key="10">
    <source>
        <dbReference type="ARBA" id="ARBA00023204"/>
    </source>
</evidence>
<keyword evidence="11" id="KW-0539">Nucleus</keyword>
<evidence type="ECO:0000256" key="3">
    <source>
        <dbReference type="ARBA" id="ARBA00012513"/>
    </source>
</evidence>
<feature type="region of interest" description="Disordered" evidence="13">
    <location>
        <begin position="448"/>
        <end position="484"/>
    </location>
</feature>
<evidence type="ECO:0000259" key="14">
    <source>
        <dbReference type="PROSITE" id="PS50290"/>
    </source>
</evidence>
<keyword evidence="10" id="KW-0234">DNA repair</keyword>
<dbReference type="InterPro" id="IPR018936">
    <property type="entry name" value="PI3/4_kinase_CS"/>
</dbReference>
<accession>A0A8B8DX11</accession>
<comment type="similarity">
    <text evidence="2">Belongs to the PI3/PI4-kinase family. ATM subfamily.</text>
</comment>
<evidence type="ECO:0000256" key="4">
    <source>
        <dbReference type="ARBA" id="ARBA00022527"/>
    </source>
</evidence>
<evidence type="ECO:0000256" key="6">
    <source>
        <dbReference type="ARBA" id="ARBA00022741"/>
    </source>
</evidence>
<dbReference type="InterPro" id="IPR056803">
    <property type="entry name" value="ATR-like_N-HEAT"/>
</dbReference>
<keyword evidence="7" id="KW-0227">DNA damage</keyword>
<dbReference type="Pfam" id="PF02259">
    <property type="entry name" value="FAT"/>
    <property type="match status" value="1"/>
</dbReference>
<dbReference type="PROSITE" id="PS51189">
    <property type="entry name" value="FAT"/>
    <property type="match status" value="1"/>
</dbReference>
<dbReference type="GO" id="GO:0000077">
    <property type="term" value="P:DNA damage checkpoint signaling"/>
    <property type="evidence" value="ECO:0007669"/>
    <property type="project" value="TreeGrafter"/>
</dbReference>
<dbReference type="GO" id="GO:0005634">
    <property type="term" value="C:nucleus"/>
    <property type="evidence" value="ECO:0007669"/>
    <property type="project" value="UniProtKB-SubCell"/>
</dbReference>
<reference evidence="18" key="1">
    <citation type="submission" date="2025-08" db="UniProtKB">
        <authorList>
            <consortium name="RefSeq"/>
        </authorList>
    </citation>
    <scope>IDENTIFICATION</scope>
    <source>
        <tissue evidence="18">Whole sample</tissue>
    </source>
</reference>
<dbReference type="SMART" id="SM00146">
    <property type="entry name" value="PI3Kc"/>
    <property type="match status" value="1"/>
</dbReference>
<evidence type="ECO:0000313" key="17">
    <source>
        <dbReference type="Proteomes" id="UP000694844"/>
    </source>
</evidence>
<dbReference type="Gene3D" id="1.10.1070.11">
    <property type="entry name" value="Phosphatidylinositol 3-/4-kinase, catalytic domain"/>
    <property type="match status" value="1"/>
</dbReference>
<dbReference type="SMART" id="SM00802">
    <property type="entry name" value="UME"/>
    <property type="match status" value="1"/>
</dbReference>
<dbReference type="Gene3D" id="1.25.40.10">
    <property type="entry name" value="Tetratricopeptide repeat domain"/>
    <property type="match status" value="1"/>
</dbReference>
<keyword evidence="6" id="KW-0547">Nucleotide-binding</keyword>
<evidence type="ECO:0000256" key="1">
    <source>
        <dbReference type="ARBA" id="ARBA00004123"/>
    </source>
</evidence>
<dbReference type="KEGG" id="cvn:111129910"/>
<dbReference type="PROSITE" id="PS50290">
    <property type="entry name" value="PI3_4_KINASE_3"/>
    <property type="match status" value="1"/>
</dbReference>
<dbReference type="RefSeq" id="XP_022332153.1">
    <property type="nucleotide sequence ID" value="XM_022476445.1"/>
</dbReference>
<keyword evidence="5" id="KW-0808">Transferase</keyword>
<dbReference type="SUPFAM" id="SSF48452">
    <property type="entry name" value="TPR-like"/>
    <property type="match status" value="1"/>
</dbReference>
<dbReference type="GO" id="GO:0006281">
    <property type="term" value="P:DNA repair"/>
    <property type="evidence" value="ECO:0007669"/>
    <property type="project" value="UniProtKB-KW"/>
</dbReference>
<dbReference type="GO" id="GO:0004674">
    <property type="term" value="F:protein serine/threonine kinase activity"/>
    <property type="evidence" value="ECO:0007669"/>
    <property type="project" value="UniProtKB-KW"/>
</dbReference>
<dbReference type="SUPFAM" id="SSF48371">
    <property type="entry name" value="ARM repeat"/>
    <property type="match status" value="2"/>
</dbReference>
<dbReference type="Pfam" id="PF25030">
    <property type="entry name" value="M-HEAT_ATR"/>
    <property type="match status" value="1"/>
</dbReference>
<dbReference type="InterPro" id="IPR012993">
    <property type="entry name" value="UME"/>
</dbReference>
<dbReference type="SUPFAM" id="SSF56112">
    <property type="entry name" value="Protein kinase-like (PK-like)"/>
    <property type="match status" value="1"/>
</dbReference>
<evidence type="ECO:0000259" key="16">
    <source>
        <dbReference type="PROSITE" id="PS51190"/>
    </source>
</evidence>
<evidence type="ECO:0000256" key="11">
    <source>
        <dbReference type="ARBA" id="ARBA00023242"/>
    </source>
</evidence>
<organism evidence="17 18">
    <name type="scientific">Crassostrea virginica</name>
    <name type="common">Eastern oyster</name>
    <dbReference type="NCBI Taxonomy" id="6565"/>
    <lineage>
        <taxon>Eukaryota</taxon>
        <taxon>Metazoa</taxon>
        <taxon>Spiralia</taxon>
        <taxon>Lophotrochozoa</taxon>
        <taxon>Mollusca</taxon>
        <taxon>Bivalvia</taxon>
        <taxon>Autobranchia</taxon>
        <taxon>Pteriomorphia</taxon>
        <taxon>Ostreida</taxon>
        <taxon>Ostreoidea</taxon>
        <taxon>Ostreidae</taxon>
        <taxon>Crassostrea</taxon>
    </lineage>
</organism>
<dbReference type="Pfam" id="PF08064">
    <property type="entry name" value="UME"/>
    <property type="match status" value="1"/>
</dbReference>
<dbReference type="PANTHER" id="PTHR11139:SF69">
    <property type="entry name" value="SERINE_THREONINE-PROTEIN KINASE ATR"/>
    <property type="match status" value="1"/>
</dbReference>
<dbReference type="InterPro" id="IPR036940">
    <property type="entry name" value="PI3/4_kinase_cat_sf"/>
</dbReference>
<feature type="domain" description="FAT" evidence="15">
    <location>
        <begin position="1634"/>
        <end position="2210"/>
    </location>
</feature>
<dbReference type="PROSITE" id="PS51190">
    <property type="entry name" value="FATC"/>
    <property type="match status" value="1"/>
</dbReference>
<dbReference type="InterPro" id="IPR003151">
    <property type="entry name" value="PIK-rel_kinase_FAT"/>
</dbReference>
<evidence type="ECO:0000259" key="15">
    <source>
        <dbReference type="PROSITE" id="PS51189"/>
    </source>
</evidence>
<dbReference type="Pfam" id="PF23593">
    <property type="entry name" value="HEAT_ATR"/>
    <property type="match status" value="1"/>
</dbReference>